<keyword evidence="4" id="KW-0187">Copper transport</keyword>
<evidence type="ECO:0000256" key="2">
    <source>
        <dbReference type="ARBA" id="ARBA00022989"/>
    </source>
</evidence>
<keyword evidence="1 4" id="KW-0812">Transmembrane</keyword>
<name>A0A401GEN9_9APHY</name>
<sequence length="169" mass="18158">MNMLWNYQIVDTCVVFREWHVSSNTTFALSFLAVVALGALYEWLRSAQRALDCRIAAALVAQGKGKAPVENGRDVEADSEDAGLLTGVPVVKTRVGTPVPLSARISRAALYAATVFLSFFLMLVFMTYNAYLILAVVIGAGVGHFVFGSHMDVQAVLSGTADVKGMACH</sequence>
<dbReference type="Proteomes" id="UP000287166">
    <property type="component" value="Unassembled WGS sequence"/>
</dbReference>
<dbReference type="InterPro" id="IPR007274">
    <property type="entry name" value="Cop_transporter"/>
</dbReference>
<gene>
    <name evidence="5" type="ORF">SCP_0303100</name>
</gene>
<keyword evidence="2 4" id="KW-1133">Transmembrane helix</keyword>
<accession>A0A401GEN9</accession>
<proteinExistence type="inferred from homology"/>
<dbReference type="GO" id="GO:0016020">
    <property type="term" value="C:membrane"/>
    <property type="evidence" value="ECO:0007669"/>
    <property type="project" value="UniProtKB-SubCell"/>
</dbReference>
<protein>
    <recommendedName>
        <fullName evidence="4">Copper transport protein</fullName>
    </recommendedName>
</protein>
<dbReference type="GO" id="GO:0005375">
    <property type="term" value="F:copper ion transmembrane transporter activity"/>
    <property type="evidence" value="ECO:0007669"/>
    <property type="project" value="UniProtKB-UniRule"/>
</dbReference>
<comment type="similarity">
    <text evidence="4">Belongs to the copper transporter (Ctr) (TC 1.A.56) family. SLC31A subfamily.</text>
</comment>
<reference evidence="5 6" key="1">
    <citation type="journal article" date="2018" name="Sci. Rep.">
        <title>Genome sequence of the cauliflower mushroom Sparassis crispa (Hanabiratake) and its association with beneficial usage.</title>
        <authorList>
            <person name="Kiyama R."/>
            <person name="Furutani Y."/>
            <person name="Kawaguchi K."/>
            <person name="Nakanishi T."/>
        </authorList>
    </citation>
    <scope>NUCLEOTIDE SEQUENCE [LARGE SCALE GENOMIC DNA]</scope>
</reference>
<dbReference type="OrthoDB" id="161814at2759"/>
<organism evidence="5 6">
    <name type="scientific">Sparassis crispa</name>
    <dbReference type="NCBI Taxonomy" id="139825"/>
    <lineage>
        <taxon>Eukaryota</taxon>
        <taxon>Fungi</taxon>
        <taxon>Dikarya</taxon>
        <taxon>Basidiomycota</taxon>
        <taxon>Agaricomycotina</taxon>
        <taxon>Agaricomycetes</taxon>
        <taxon>Polyporales</taxon>
        <taxon>Sparassidaceae</taxon>
        <taxon>Sparassis</taxon>
    </lineage>
</organism>
<keyword evidence="4" id="KW-0813">Transport</keyword>
<dbReference type="GeneID" id="38777512"/>
<comment type="subcellular location">
    <subcellularLocation>
        <location evidence="4">Membrane</location>
        <topology evidence="4">Multi-pass membrane protein</topology>
    </subcellularLocation>
</comment>
<evidence type="ECO:0000256" key="4">
    <source>
        <dbReference type="RuleBase" id="RU367022"/>
    </source>
</evidence>
<evidence type="ECO:0000313" key="6">
    <source>
        <dbReference type="Proteomes" id="UP000287166"/>
    </source>
</evidence>
<keyword evidence="4" id="KW-0406">Ion transport</keyword>
<evidence type="ECO:0000256" key="1">
    <source>
        <dbReference type="ARBA" id="ARBA00022692"/>
    </source>
</evidence>
<dbReference type="InParanoid" id="A0A401GEN9"/>
<dbReference type="EMBL" id="BFAD01000003">
    <property type="protein sequence ID" value="GBE80595.1"/>
    <property type="molecule type" value="Genomic_DNA"/>
</dbReference>
<dbReference type="PANTHER" id="PTHR12483:SF115">
    <property type="entry name" value="COPPER TRANSPORT PROTEIN"/>
    <property type="match status" value="1"/>
</dbReference>
<feature type="transmembrane region" description="Helical" evidence="4">
    <location>
        <begin position="26"/>
        <end position="44"/>
    </location>
</feature>
<comment type="caution">
    <text evidence="5">The sequence shown here is derived from an EMBL/GenBank/DDBJ whole genome shotgun (WGS) entry which is preliminary data.</text>
</comment>
<keyword evidence="6" id="KW-1185">Reference proteome</keyword>
<keyword evidence="3 4" id="KW-0472">Membrane</keyword>
<evidence type="ECO:0000256" key="3">
    <source>
        <dbReference type="ARBA" id="ARBA00023136"/>
    </source>
</evidence>
<dbReference type="PANTHER" id="PTHR12483">
    <property type="entry name" value="SOLUTE CARRIER FAMILY 31 COPPER TRANSPORTERS"/>
    <property type="match status" value="1"/>
</dbReference>
<dbReference type="STRING" id="139825.A0A401GEN9"/>
<dbReference type="FunCoup" id="A0A401GEN9">
    <property type="interactions" value="132"/>
</dbReference>
<dbReference type="Pfam" id="PF04145">
    <property type="entry name" value="Ctr"/>
    <property type="match status" value="1"/>
</dbReference>
<dbReference type="AlphaFoldDB" id="A0A401GEN9"/>
<dbReference type="RefSeq" id="XP_027611508.1">
    <property type="nucleotide sequence ID" value="XM_027755707.1"/>
</dbReference>
<keyword evidence="4" id="KW-0186">Copper</keyword>
<evidence type="ECO:0000313" key="5">
    <source>
        <dbReference type="EMBL" id="GBE80595.1"/>
    </source>
</evidence>